<dbReference type="GO" id="GO:0016616">
    <property type="term" value="F:oxidoreductase activity, acting on the CH-OH group of donors, NAD or NADP as acceptor"/>
    <property type="evidence" value="ECO:0007669"/>
    <property type="project" value="UniProtKB-ARBA"/>
</dbReference>
<dbReference type="InterPro" id="IPR036291">
    <property type="entry name" value="NAD(P)-bd_dom_sf"/>
</dbReference>
<protein>
    <recommendedName>
        <fullName evidence="4">D-isomer specific 2-hydroxyacid dehydrogenase NAD-binding domain-containing protein</fullName>
    </recommendedName>
</protein>
<dbReference type="InterPro" id="IPR050857">
    <property type="entry name" value="D-2-hydroxyacid_DH"/>
</dbReference>
<dbReference type="PANTHER" id="PTHR42789:SF1">
    <property type="entry name" value="D-ISOMER SPECIFIC 2-HYDROXYACID DEHYDROGENASE FAMILY PROTEIN (AFU_ORTHOLOGUE AFUA_6G10090)"/>
    <property type="match status" value="1"/>
</dbReference>
<gene>
    <name evidence="5" type="ORF">A3D67_04175</name>
</gene>
<accession>A0A1G2DG15</accession>
<evidence type="ECO:0000259" key="4">
    <source>
        <dbReference type="Pfam" id="PF02826"/>
    </source>
</evidence>
<keyword evidence="2" id="KW-0560">Oxidoreductase</keyword>
<comment type="caution">
    <text evidence="5">The sequence shown here is derived from an EMBL/GenBank/DDBJ whole genome shotgun (WGS) entry which is preliminary data.</text>
</comment>
<dbReference type="Proteomes" id="UP000178099">
    <property type="component" value="Unassembled WGS sequence"/>
</dbReference>
<evidence type="ECO:0000256" key="1">
    <source>
        <dbReference type="ARBA" id="ARBA00005854"/>
    </source>
</evidence>
<sequence>MIDLVRRTPHAFDSVKRHEWNRDAFLGHNLYGQTLGTVGMGRLGSWMARYGEAFEMRVQFFDSYIKKSPSKKYKKVSFETLLQTSDCISIHVHLDKNTEEMFDTKAFARMKKNAYLINTARGKIVDEEALLAALRRKDIGGYATDVLAGETSFSSEGGLAFGGGWGVKKHLFVEYTKTHDNCIITPHIGGMMEESRVATDVFMAKKVCAFLKRQN</sequence>
<reference evidence="5 6" key="1">
    <citation type="journal article" date="2016" name="Nat. Commun.">
        <title>Thousands of microbial genomes shed light on interconnected biogeochemical processes in an aquifer system.</title>
        <authorList>
            <person name="Anantharaman K."/>
            <person name="Brown C.T."/>
            <person name="Hug L.A."/>
            <person name="Sharon I."/>
            <person name="Castelle C.J."/>
            <person name="Probst A.J."/>
            <person name="Thomas B.C."/>
            <person name="Singh A."/>
            <person name="Wilkins M.J."/>
            <person name="Karaoz U."/>
            <person name="Brodie E.L."/>
            <person name="Williams K.H."/>
            <person name="Hubbard S.S."/>
            <person name="Banfield J.F."/>
        </authorList>
    </citation>
    <scope>NUCLEOTIDE SEQUENCE [LARGE SCALE GENOMIC DNA]</scope>
</reference>
<comment type="similarity">
    <text evidence="1">Belongs to the D-isomer specific 2-hydroxyacid dehydrogenase family.</text>
</comment>
<dbReference type="SUPFAM" id="SSF51735">
    <property type="entry name" value="NAD(P)-binding Rossmann-fold domains"/>
    <property type="match status" value="1"/>
</dbReference>
<name>A0A1G2DG15_9BACT</name>
<dbReference type="Gene3D" id="3.40.50.720">
    <property type="entry name" value="NAD(P)-binding Rossmann-like Domain"/>
    <property type="match status" value="2"/>
</dbReference>
<evidence type="ECO:0000313" key="5">
    <source>
        <dbReference type="EMBL" id="OGZ12575.1"/>
    </source>
</evidence>
<evidence type="ECO:0000256" key="2">
    <source>
        <dbReference type="ARBA" id="ARBA00023002"/>
    </source>
</evidence>
<evidence type="ECO:0000313" key="6">
    <source>
        <dbReference type="Proteomes" id="UP000178099"/>
    </source>
</evidence>
<keyword evidence="3" id="KW-0520">NAD</keyword>
<dbReference type="AlphaFoldDB" id="A0A1G2DG15"/>
<dbReference type="InterPro" id="IPR006140">
    <property type="entry name" value="D-isomer_DH_NAD-bd"/>
</dbReference>
<feature type="domain" description="D-isomer specific 2-hydroxyacid dehydrogenase NAD-binding" evidence="4">
    <location>
        <begin position="1"/>
        <end position="189"/>
    </location>
</feature>
<evidence type="ECO:0000256" key="3">
    <source>
        <dbReference type="ARBA" id="ARBA00023027"/>
    </source>
</evidence>
<dbReference type="InterPro" id="IPR029753">
    <property type="entry name" value="D-isomer_DH_CS"/>
</dbReference>
<dbReference type="PANTHER" id="PTHR42789">
    <property type="entry name" value="D-ISOMER SPECIFIC 2-HYDROXYACID DEHYDROGENASE FAMILY PROTEIN (AFU_ORTHOLOGUE AFUA_6G10090)"/>
    <property type="match status" value="1"/>
</dbReference>
<dbReference type="EMBL" id="MHLN01000003">
    <property type="protein sequence ID" value="OGZ12575.1"/>
    <property type="molecule type" value="Genomic_DNA"/>
</dbReference>
<dbReference type="PROSITE" id="PS00671">
    <property type="entry name" value="D_2_HYDROXYACID_DH_3"/>
    <property type="match status" value="1"/>
</dbReference>
<dbReference type="PROSITE" id="PS00065">
    <property type="entry name" value="D_2_HYDROXYACID_DH_1"/>
    <property type="match status" value="1"/>
</dbReference>
<dbReference type="GO" id="GO:0051287">
    <property type="term" value="F:NAD binding"/>
    <property type="evidence" value="ECO:0007669"/>
    <property type="project" value="InterPro"/>
</dbReference>
<dbReference type="InterPro" id="IPR029752">
    <property type="entry name" value="D-isomer_DH_CS1"/>
</dbReference>
<proteinExistence type="inferred from homology"/>
<dbReference type="Pfam" id="PF02826">
    <property type="entry name" value="2-Hacid_dh_C"/>
    <property type="match status" value="1"/>
</dbReference>
<organism evidence="5 6">
    <name type="scientific">Candidatus Lloydbacteria bacterium RIFCSPHIGHO2_02_FULL_51_22</name>
    <dbReference type="NCBI Taxonomy" id="1798663"/>
    <lineage>
        <taxon>Bacteria</taxon>
        <taxon>Candidatus Lloydiibacteriota</taxon>
    </lineage>
</organism>